<dbReference type="InterPro" id="IPR020075">
    <property type="entry name" value="Uncharacterised_AF2234"/>
</dbReference>
<dbReference type="KEGG" id="mew:MSWAN_2431"/>
<protein>
    <recommendedName>
        <fullName evidence="3">DUF2769 domain-containing protein</fullName>
    </recommendedName>
</protein>
<accession>F6D6X7</accession>
<evidence type="ECO:0000313" key="1">
    <source>
        <dbReference type="EMBL" id="AEG19432.1"/>
    </source>
</evidence>
<dbReference type="OrthoDB" id="71341at2157"/>
<dbReference type="EMBL" id="CP002772">
    <property type="protein sequence ID" value="AEG19432.1"/>
    <property type="molecule type" value="Genomic_DNA"/>
</dbReference>
<evidence type="ECO:0000313" key="2">
    <source>
        <dbReference type="Proteomes" id="UP000009231"/>
    </source>
</evidence>
<dbReference type="eggNOG" id="arCOG03597">
    <property type="taxonomic scope" value="Archaea"/>
</dbReference>
<dbReference type="Pfam" id="PF10967">
    <property type="entry name" value="DUF2769"/>
    <property type="match status" value="1"/>
</dbReference>
<dbReference type="AlphaFoldDB" id="F6D6X7"/>
<evidence type="ECO:0008006" key="3">
    <source>
        <dbReference type="Google" id="ProtNLM"/>
    </source>
</evidence>
<organism evidence="1 2">
    <name type="scientific">Methanobacterium paludis (strain DSM 25820 / JCM 18151 / SWAN1)</name>
    <dbReference type="NCBI Taxonomy" id="868131"/>
    <lineage>
        <taxon>Archaea</taxon>
        <taxon>Methanobacteriati</taxon>
        <taxon>Methanobacteriota</taxon>
        <taxon>Methanomada group</taxon>
        <taxon>Methanobacteria</taxon>
        <taxon>Methanobacteriales</taxon>
        <taxon>Methanobacteriaceae</taxon>
        <taxon>Methanobacterium</taxon>
    </lineage>
</organism>
<gene>
    <name evidence="1" type="ordered locus">MSWAN_2431</name>
</gene>
<dbReference type="Proteomes" id="UP000009231">
    <property type="component" value="Chromosome"/>
</dbReference>
<keyword evidence="2" id="KW-1185">Reference proteome</keyword>
<sequence length="104" mass="11420">MGKVEFNAENVAKCQCVKCPVQAKSECFKNTLRGMQEMMSEDVDIATVIEPKDVPGIYCANGKAVCTDLDTHEICKCGECPIWTEYGLNKGEPGSYFCRDGAAR</sequence>
<dbReference type="GeneID" id="10669964"/>
<dbReference type="RefSeq" id="WP_013826931.1">
    <property type="nucleotide sequence ID" value="NC_015574.1"/>
</dbReference>
<proteinExistence type="predicted"/>
<reference evidence="1 2" key="1">
    <citation type="journal article" date="2014" name="Int. J. Syst. Evol. Microbiol.">
        <title>Methanobacterium paludis sp. nov. and a novel strain of Methanobacterium lacus isolated from northern peatlands.</title>
        <authorList>
            <person name="Cadillo-Quiroz H."/>
            <person name="Brauer S.L."/>
            <person name="Goodson N."/>
            <person name="Yavitt J.B."/>
            <person name="Zinder S.H."/>
        </authorList>
    </citation>
    <scope>NUCLEOTIDE SEQUENCE [LARGE SCALE GENOMIC DNA]</scope>
    <source>
        <strain evidence="2">DSM 25820 / JCM 18151 / SWAN1</strain>
    </source>
</reference>
<name>F6D6X7_METPW</name>
<dbReference type="HOGENOM" id="CLU_157711_1_0_2"/>